<reference evidence="2" key="2">
    <citation type="submission" date="2025-08" db="UniProtKB">
        <authorList>
            <consortium name="RefSeq"/>
        </authorList>
    </citation>
    <scope>IDENTIFICATION</scope>
    <source>
        <tissue evidence="2">Leaf</tissue>
    </source>
</reference>
<keyword evidence="1" id="KW-1185">Reference proteome</keyword>
<protein>
    <submittedName>
        <fullName evidence="2">Uncharacterized protein LOC142169170</fullName>
    </submittedName>
</protein>
<evidence type="ECO:0000313" key="1">
    <source>
        <dbReference type="Proteomes" id="UP000790787"/>
    </source>
</evidence>
<organism evidence="1 2">
    <name type="scientific">Nicotiana tabacum</name>
    <name type="common">Common tobacco</name>
    <dbReference type="NCBI Taxonomy" id="4097"/>
    <lineage>
        <taxon>Eukaryota</taxon>
        <taxon>Viridiplantae</taxon>
        <taxon>Streptophyta</taxon>
        <taxon>Embryophyta</taxon>
        <taxon>Tracheophyta</taxon>
        <taxon>Spermatophyta</taxon>
        <taxon>Magnoliopsida</taxon>
        <taxon>eudicotyledons</taxon>
        <taxon>Gunneridae</taxon>
        <taxon>Pentapetalae</taxon>
        <taxon>asterids</taxon>
        <taxon>lamiids</taxon>
        <taxon>Solanales</taxon>
        <taxon>Solanaceae</taxon>
        <taxon>Nicotianoideae</taxon>
        <taxon>Nicotianeae</taxon>
        <taxon>Nicotiana</taxon>
    </lineage>
</organism>
<dbReference type="RefSeq" id="XP_075086503.1">
    <property type="nucleotide sequence ID" value="XM_075230402.1"/>
</dbReference>
<dbReference type="Proteomes" id="UP000790787">
    <property type="component" value="Chromosome 14"/>
</dbReference>
<proteinExistence type="predicted"/>
<gene>
    <name evidence="2" type="primary">LOC142169170</name>
</gene>
<accession>A0AC58SNF2</accession>
<sequence>MKKKIASKISPKKDKGADIPTFDLGVFSENSPKKASKSAHAEKENKPRLSPREDRAEAHTKQKHDIDAGESLIPVKYAKRKGKEIDFDDDFVEEETIIKVAKKVRVSPNVKPSKKKKVQKSSKTVPQQSLVKIHCYINILPGIYSVLKINGSFFVPPNIDYGIIRFQTLSGPTILGQIKDLLSENGLKLFKKTCFGYLLSLPSICMQNQAIHLLMKYELNASGSDFFSTEIKGQRLNFGLREFALISGLRYFTEVTDFGYTPTYDSKIMRSYFPNKEKVEKSYLKQIVTSRSWVNDEDAVKLCILYLIEFFLCPSKKDNAGLIDHFRFYLVDSGQYANYAWGSESYTQLLQSVRHKLNPSVHFYVIRGFALAMRIWLYECCSTVNTDIATRVANFIPRILSWLASKDKIWLSAIKDRMIKPTWIKFTIIIEAPEELSRINLPDKVEYILEEVETKSEHPIDAASPSGHKQAIRIDDKKDILKQIKKLRKDVDKVGSDLGSFKKDVFEELGSIRLVLNDSIKAVLQAINSQKDNIDAKFAGSSTKNDEHSKEKNNQHFLGNSDKTVHASSNTGHVNDIEIEKNVHVHVDLSSQFEGAFDEENVVKEAMPAESPKQEATISIPGEQKNEEKETKMQSPIQEENLIQEGDDCCEEGGEPAEYVNVGDSDNDSRSKKREVTLDDFELPENFPQIVKFGELNKDETTPVHQGRSRQPGKHARSPFLPFYSSGGSTSVGPPIFLIKHPFTGVIGEDVDPDLLEEFNKWLYLGTDTVSKRRKAPYSINDNQLKLWYDLGVEKVDKKEWFYTLAHPGQVLNDSHIDIILYYLRKIGKYGPQNKIRFTTTDCIFKTRIEQIYQRYINALAEKKLVVVKPQDVVSEYILGYRLLANVAWDQVNFVIMPINIVEKFHWLLVVFDITDRVLHVYDSMISSRNYNLVESVVNKFVVMIPLYLSCTSCYGKRQDINHKNTKAYIEKGVTDPLDIQCYCGVYVAAFVEYVSIRELAVSKKDLSDID</sequence>
<evidence type="ECO:0000313" key="2">
    <source>
        <dbReference type="RefSeq" id="XP_075086503.1"/>
    </source>
</evidence>
<name>A0AC58SNF2_TOBAC</name>
<reference evidence="1" key="1">
    <citation type="journal article" date="2014" name="Nat. Commun.">
        <title>The tobacco genome sequence and its comparison with those of tomato and potato.</title>
        <authorList>
            <person name="Sierro N."/>
            <person name="Battey J.N."/>
            <person name="Ouadi S."/>
            <person name="Bakaher N."/>
            <person name="Bovet L."/>
            <person name="Willig A."/>
            <person name="Goepfert S."/>
            <person name="Peitsch M.C."/>
            <person name="Ivanov N.V."/>
        </authorList>
    </citation>
    <scope>NUCLEOTIDE SEQUENCE [LARGE SCALE GENOMIC DNA]</scope>
</reference>